<protein>
    <submittedName>
        <fullName evidence="4">WHG domain-containing protein</fullName>
    </submittedName>
</protein>
<dbReference type="Gene3D" id="1.10.357.10">
    <property type="entry name" value="Tetracycline Repressor, domain 2"/>
    <property type="match status" value="1"/>
</dbReference>
<dbReference type="AlphaFoldDB" id="A0A386ZS89"/>
<dbReference type="OrthoDB" id="3173376at2"/>
<feature type="domain" description="HTH-type transcriptional regulator MT1864/Rv1816-like C-terminal" evidence="3">
    <location>
        <begin position="24"/>
        <end position="126"/>
    </location>
</feature>
<keyword evidence="5" id="KW-1185">Reference proteome</keyword>
<dbReference type="InterPro" id="IPR036271">
    <property type="entry name" value="Tet_transcr_reg_TetR-rel_C_sf"/>
</dbReference>
<dbReference type="KEGG" id="nyu:D7D52_24010"/>
<sequence>MLTALAIQGFELLDAELRAAAGDFRAVAVAYIRFARTHPGHFDVMYRHDLLRTDDAELIAARARSGGELHSGVLGMGLSDDAAPAAALAAWSLVHGFATLWREGALAQSSLGGDDPEQLAHAMVAAIEFAGARAT</sequence>
<dbReference type="SUPFAM" id="SSF48498">
    <property type="entry name" value="Tetracyclin repressor-like, C-terminal domain"/>
    <property type="match status" value="1"/>
</dbReference>
<name>A0A386ZS89_9NOCA</name>
<organism evidence="4 5">
    <name type="scientific">Nocardia yunnanensis</name>
    <dbReference type="NCBI Taxonomy" id="2382165"/>
    <lineage>
        <taxon>Bacteria</taxon>
        <taxon>Bacillati</taxon>
        <taxon>Actinomycetota</taxon>
        <taxon>Actinomycetes</taxon>
        <taxon>Mycobacteriales</taxon>
        <taxon>Nocardiaceae</taxon>
        <taxon>Nocardia</taxon>
    </lineage>
</organism>
<proteinExistence type="predicted"/>
<reference evidence="4 5" key="1">
    <citation type="submission" date="2018-09" db="EMBL/GenBank/DDBJ databases">
        <title>Nocardia yunnanensis sp. nov., an actinomycete isolated from a soil sample.</title>
        <authorList>
            <person name="Zhang J."/>
        </authorList>
    </citation>
    <scope>NUCLEOTIDE SEQUENCE [LARGE SCALE GENOMIC DNA]</scope>
    <source>
        <strain evidence="4 5">CFHS0054</strain>
    </source>
</reference>
<evidence type="ECO:0000256" key="2">
    <source>
        <dbReference type="ARBA" id="ARBA00023163"/>
    </source>
</evidence>
<dbReference type="Pfam" id="PF13305">
    <property type="entry name" value="TetR_C_33"/>
    <property type="match status" value="1"/>
</dbReference>
<keyword evidence="2" id="KW-0804">Transcription</keyword>
<evidence type="ECO:0000313" key="4">
    <source>
        <dbReference type="EMBL" id="AYF79335.1"/>
    </source>
</evidence>
<gene>
    <name evidence="4" type="ORF">D7D52_24010</name>
</gene>
<keyword evidence="1" id="KW-0805">Transcription regulation</keyword>
<evidence type="ECO:0000313" key="5">
    <source>
        <dbReference type="Proteomes" id="UP000267164"/>
    </source>
</evidence>
<dbReference type="Proteomes" id="UP000267164">
    <property type="component" value="Chromosome"/>
</dbReference>
<dbReference type="EMBL" id="CP032568">
    <property type="protein sequence ID" value="AYF79335.1"/>
    <property type="molecule type" value="Genomic_DNA"/>
</dbReference>
<evidence type="ECO:0000256" key="1">
    <source>
        <dbReference type="ARBA" id="ARBA00023015"/>
    </source>
</evidence>
<accession>A0A386ZS89</accession>
<dbReference type="InterPro" id="IPR025996">
    <property type="entry name" value="MT1864/Rv1816-like_C"/>
</dbReference>
<evidence type="ECO:0000259" key="3">
    <source>
        <dbReference type="Pfam" id="PF13305"/>
    </source>
</evidence>